<evidence type="ECO:0000313" key="2">
    <source>
        <dbReference type="EMBL" id="SDB03436.1"/>
    </source>
</evidence>
<dbReference type="STRING" id="665467.SAMN02982931_00176"/>
<dbReference type="OrthoDB" id="428263at2"/>
<evidence type="ECO:0000313" key="3">
    <source>
        <dbReference type="Proteomes" id="UP000199071"/>
    </source>
</evidence>
<gene>
    <name evidence="2" type="ORF">SAMN02982931_00176</name>
</gene>
<dbReference type="Pfam" id="PF08592">
    <property type="entry name" value="Anthrone_oxy"/>
    <property type="match status" value="1"/>
</dbReference>
<feature type="transmembrane region" description="Helical" evidence="1">
    <location>
        <begin position="84"/>
        <end position="106"/>
    </location>
</feature>
<name>A0A1G6A590_9HYPH</name>
<keyword evidence="1" id="KW-1133">Transmembrane helix</keyword>
<keyword evidence="1" id="KW-0472">Membrane</keyword>
<feature type="transmembrane region" description="Helical" evidence="1">
    <location>
        <begin position="142"/>
        <end position="162"/>
    </location>
</feature>
<dbReference type="EMBL" id="FMXQ01000001">
    <property type="protein sequence ID" value="SDB03436.1"/>
    <property type="molecule type" value="Genomic_DNA"/>
</dbReference>
<organism evidence="2 3">
    <name type="scientific">Bauldia litoralis</name>
    <dbReference type="NCBI Taxonomy" id="665467"/>
    <lineage>
        <taxon>Bacteria</taxon>
        <taxon>Pseudomonadati</taxon>
        <taxon>Pseudomonadota</taxon>
        <taxon>Alphaproteobacteria</taxon>
        <taxon>Hyphomicrobiales</taxon>
        <taxon>Kaistiaceae</taxon>
        <taxon>Bauldia</taxon>
    </lineage>
</organism>
<dbReference type="AlphaFoldDB" id="A0A1G6A590"/>
<reference evidence="2 3" key="1">
    <citation type="submission" date="2016-10" db="EMBL/GenBank/DDBJ databases">
        <authorList>
            <person name="de Groot N.N."/>
        </authorList>
    </citation>
    <scope>NUCLEOTIDE SEQUENCE [LARGE SCALE GENOMIC DNA]</scope>
    <source>
        <strain evidence="2 3">ATCC 35022</strain>
    </source>
</reference>
<keyword evidence="1" id="KW-0812">Transmembrane</keyword>
<dbReference type="InterPro" id="IPR013901">
    <property type="entry name" value="Anthrone_oxy"/>
</dbReference>
<sequence length="164" mass="17600">MSTWFLILSQFSIIAFALVGGVFLAFSDFIMRSLATAQSPAGIEVMQSINREVFRWVFMTLFLGMAVVSAGIIVYTYSHLAGIGAVLIGGAAGLYLLGVFGVTVAFNVPLNNLLESLDFRSAAAVDFWKARYLPHWTFWNSVRSVASIGAAGLALVGLVLVVQG</sequence>
<proteinExistence type="predicted"/>
<keyword evidence="3" id="KW-1185">Reference proteome</keyword>
<feature type="transmembrane region" description="Helical" evidence="1">
    <location>
        <begin position="53"/>
        <end position="77"/>
    </location>
</feature>
<dbReference type="RefSeq" id="WP_090874894.1">
    <property type="nucleotide sequence ID" value="NZ_FMXQ01000001.1"/>
</dbReference>
<accession>A0A1G6A590</accession>
<protein>
    <submittedName>
        <fullName evidence="2">Uncharacterized membrane protein</fullName>
    </submittedName>
</protein>
<dbReference type="Proteomes" id="UP000199071">
    <property type="component" value="Unassembled WGS sequence"/>
</dbReference>
<evidence type="ECO:0000256" key="1">
    <source>
        <dbReference type="SAM" id="Phobius"/>
    </source>
</evidence>